<proteinExistence type="predicted"/>
<keyword evidence="2 5" id="KW-0378">Hydrolase</keyword>
<dbReference type="Pfam" id="PF02682">
    <property type="entry name" value="CT_C_D"/>
    <property type="match status" value="1"/>
</dbReference>
<protein>
    <submittedName>
        <fullName evidence="5">5-oxoprolinase subunit PxpB</fullName>
        <ecNumber evidence="5">3.5.2.9</ecNumber>
    </submittedName>
</protein>
<sequence>MDIRVLTLGDSAFTIEFPALKGALGARRVRALRARVQDETDVGALVGILDVISASRSLTVCLDPYIADYELVRARVAALAQESASEVERAGPIWTLPACYSGEYAPDLDDVAQRSGLKSQEVVDLHSSLIYDVFLIGFLPGFAFLGEIDERLRFPRRISPRVRVPAGSVGIANEQTAVYPWESPGGWHLLARCPVPFFNSAWSQPSLLSPGGRVRFDPISISEYEKLQGELNSGQLNPQSFLMEKGGI</sequence>
<reference evidence="6" key="1">
    <citation type="journal article" date="2019" name="Int. J. Syst. Evol. Microbiol.">
        <title>The Global Catalogue of Microorganisms (GCM) 10K type strain sequencing project: providing services to taxonomists for standard genome sequencing and annotation.</title>
        <authorList>
            <consortium name="The Broad Institute Genomics Platform"/>
            <consortium name="The Broad Institute Genome Sequencing Center for Infectious Disease"/>
            <person name="Wu L."/>
            <person name="Ma J."/>
        </authorList>
    </citation>
    <scope>NUCLEOTIDE SEQUENCE [LARGE SCALE GENOMIC DNA]</scope>
    <source>
        <strain evidence="6">CGMCC 4.7192</strain>
    </source>
</reference>
<dbReference type="GO" id="GO:0017168">
    <property type="term" value="F:5-oxoprolinase (ATP-hydrolyzing) activity"/>
    <property type="evidence" value="ECO:0007669"/>
    <property type="project" value="UniProtKB-EC"/>
</dbReference>
<keyword evidence="3" id="KW-0067">ATP-binding</keyword>
<comment type="caution">
    <text evidence="5">The sequence shown here is derived from an EMBL/GenBank/DDBJ whole genome shotgun (WGS) entry which is preliminary data.</text>
</comment>
<dbReference type="SUPFAM" id="SSF50891">
    <property type="entry name" value="Cyclophilin-like"/>
    <property type="match status" value="1"/>
</dbReference>
<accession>A0ABW5BM40</accession>
<dbReference type="InterPro" id="IPR010016">
    <property type="entry name" value="PxpB"/>
</dbReference>
<dbReference type="SMART" id="SM00796">
    <property type="entry name" value="AHS1"/>
    <property type="match status" value="1"/>
</dbReference>
<evidence type="ECO:0000256" key="1">
    <source>
        <dbReference type="ARBA" id="ARBA00022741"/>
    </source>
</evidence>
<dbReference type="NCBIfam" id="TIGR00370">
    <property type="entry name" value="5-oxoprolinase subunit PxpB"/>
    <property type="match status" value="1"/>
</dbReference>
<evidence type="ECO:0000313" key="6">
    <source>
        <dbReference type="Proteomes" id="UP001597294"/>
    </source>
</evidence>
<gene>
    <name evidence="5" type="primary">pxpB</name>
    <name evidence="5" type="ORF">ACFSKO_12805</name>
</gene>
<dbReference type="Gene3D" id="2.40.100.10">
    <property type="entry name" value="Cyclophilin-like"/>
    <property type="match status" value="1"/>
</dbReference>
<dbReference type="PANTHER" id="PTHR34698">
    <property type="entry name" value="5-OXOPROLINASE SUBUNIT B"/>
    <property type="match status" value="1"/>
</dbReference>
<dbReference type="SUPFAM" id="SSF160467">
    <property type="entry name" value="PH0987 N-terminal domain-like"/>
    <property type="match status" value="1"/>
</dbReference>
<dbReference type="Gene3D" id="3.30.1360.40">
    <property type="match status" value="1"/>
</dbReference>
<keyword evidence="1" id="KW-0547">Nucleotide-binding</keyword>
<dbReference type="PANTHER" id="PTHR34698:SF2">
    <property type="entry name" value="5-OXOPROLINASE SUBUNIT B"/>
    <property type="match status" value="1"/>
</dbReference>
<evidence type="ECO:0000256" key="2">
    <source>
        <dbReference type="ARBA" id="ARBA00022801"/>
    </source>
</evidence>
<name>A0ABW5BM40_9PROT</name>
<keyword evidence="6" id="KW-1185">Reference proteome</keyword>
<dbReference type="EMBL" id="JBHUII010000004">
    <property type="protein sequence ID" value="MFD2206505.1"/>
    <property type="molecule type" value="Genomic_DNA"/>
</dbReference>
<evidence type="ECO:0000256" key="3">
    <source>
        <dbReference type="ARBA" id="ARBA00022840"/>
    </source>
</evidence>
<organism evidence="5 6">
    <name type="scientific">Kiloniella antarctica</name>
    <dbReference type="NCBI Taxonomy" id="1550907"/>
    <lineage>
        <taxon>Bacteria</taxon>
        <taxon>Pseudomonadati</taxon>
        <taxon>Pseudomonadota</taxon>
        <taxon>Alphaproteobacteria</taxon>
        <taxon>Rhodospirillales</taxon>
        <taxon>Kiloniellaceae</taxon>
        <taxon>Kiloniella</taxon>
    </lineage>
</organism>
<evidence type="ECO:0000313" key="5">
    <source>
        <dbReference type="EMBL" id="MFD2206505.1"/>
    </source>
</evidence>
<evidence type="ECO:0000259" key="4">
    <source>
        <dbReference type="SMART" id="SM00796"/>
    </source>
</evidence>
<feature type="domain" description="Carboxyltransferase" evidence="4">
    <location>
        <begin position="3"/>
        <end position="208"/>
    </location>
</feature>
<dbReference type="InterPro" id="IPR003833">
    <property type="entry name" value="CT_C_D"/>
</dbReference>
<dbReference type="InterPro" id="IPR029000">
    <property type="entry name" value="Cyclophilin-like_dom_sf"/>
</dbReference>
<dbReference type="RefSeq" id="WP_380252144.1">
    <property type="nucleotide sequence ID" value="NZ_JBHUII010000004.1"/>
</dbReference>
<dbReference type="Proteomes" id="UP001597294">
    <property type="component" value="Unassembled WGS sequence"/>
</dbReference>
<dbReference type="EC" id="3.5.2.9" evidence="5"/>